<dbReference type="EMBL" id="JAEKMH010000002">
    <property type="protein sequence ID" value="MBJ3785064.1"/>
    <property type="molecule type" value="Genomic_DNA"/>
</dbReference>
<evidence type="ECO:0000256" key="9">
    <source>
        <dbReference type="ARBA" id="ARBA00025475"/>
    </source>
</evidence>
<evidence type="ECO:0000313" key="15">
    <source>
        <dbReference type="EMBL" id="MBJ3785064.1"/>
    </source>
</evidence>
<gene>
    <name evidence="15" type="primary">hisF</name>
    <name evidence="15" type="ORF">JEQ47_10065</name>
</gene>
<evidence type="ECO:0000256" key="10">
    <source>
        <dbReference type="ARBA" id="ARBA00030264"/>
    </source>
</evidence>
<evidence type="ECO:0000256" key="11">
    <source>
        <dbReference type="ARBA" id="ARBA00031409"/>
    </source>
</evidence>
<comment type="similarity">
    <text evidence="2 14">Belongs to the HisA/HisF family.</text>
</comment>
<sequence length="254" mass="27173">MLKKRIIPIQLLNGGRLVKSIEFGGFRDVGDPVKSSSVYNSQFADELILLNVAREPRSIASLLDVVVEVSKVSFMPLAIGGGIASSHDAAALIRNGADKVVMNTVAYRNLNVITETANRFGSQAVIVSIDVRWDPSMNDYVLYSNCGMTTEHVTLEQHIGRVIGAGAGEIMVQSIDRDGSMSGFDTKLINRAMAVSPAPVIGAGGSGNYDQLREAFLETGVSALACGSLFNFSDSNPLRAKAFLANYGLPFKKV</sequence>
<keyword evidence="16" id="KW-1185">Reference proteome</keyword>
<evidence type="ECO:0000313" key="16">
    <source>
        <dbReference type="Proteomes" id="UP000602124"/>
    </source>
</evidence>
<dbReference type="GO" id="GO:0000105">
    <property type="term" value="P:L-histidine biosynthetic process"/>
    <property type="evidence" value="ECO:0007669"/>
    <property type="project" value="UniProtKB-KW"/>
</dbReference>
<reference evidence="15" key="1">
    <citation type="submission" date="2020-12" db="EMBL/GenBank/DDBJ databases">
        <title>Devosia sp. MSA67 isolated from Mo River.</title>
        <authorList>
            <person name="Ma F."/>
            <person name="Zi Z."/>
        </authorList>
    </citation>
    <scope>NUCLEOTIDE SEQUENCE</scope>
    <source>
        <strain evidence="15">MSA67</strain>
    </source>
</reference>
<evidence type="ECO:0000256" key="5">
    <source>
        <dbReference type="ARBA" id="ARBA00016318"/>
    </source>
</evidence>
<comment type="function">
    <text evidence="9">IGPS catalyzes the conversion of PRFAR and glutamine to IGP, AICAR and glutamate. The HisF subunit catalyzes the cyclization activity that produces IGP and AICAR from PRFAR using the ammonia provided by the HisH subunit.</text>
</comment>
<dbReference type="GO" id="GO:0016829">
    <property type="term" value="F:lyase activity"/>
    <property type="evidence" value="ECO:0007669"/>
    <property type="project" value="UniProtKB-KW"/>
</dbReference>
<evidence type="ECO:0000256" key="14">
    <source>
        <dbReference type="RuleBase" id="RU003657"/>
    </source>
</evidence>
<name>A0A934IQP1_9HYPH</name>
<dbReference type="PANTHER" id="PTHR21235">
    <property type="entry name" value="IMIDAZOLE GLYCEROL PHOSPHATE SYNTHASE SUBUNIT HISF/H IGP SYNTHASE SUBUNIT HISF/H"/>
    <property type="match status" value="1"/>
</dbReference>
<proteinExistence type="inferred from homology"/>
<evidence type="ECO:0000256" key="13">
    <source>
        <dbReference type="ARBA" id="ARBA00047838"/>
    </source>
</evidence>
<dbReference type="InterPro" id="IPR011060">
    <property type="entry name" value="RibuloseP-bd_barrel"/>
</dbReference>
<keyword evidence="6 14" id="KW-0028">Amino-acid biosynthesis</keyword>
<comment type="catalytic activity">
    <reaction evidence="13">
        <text>5-[(5-phospho-1-deoxy-D-ribulos-1-ylimino)methylamino]-1-(5-phospho-beta-D-ribosyl)imidazole-4-carboxamide + L-glutamine = D-erythro-1-(imidazol-4-yl)glycerol 3-phosphate + 5-amino-1-(5-phospho-beta-D-ribosyl)imidazole-4-carboxamide + L-glutamate + H(+)</text>
        <dbReference type="Rhea" id="RHEA:24793"/>
        <dbReference type="ChEBI" id="CHEBI:15378"/>
        <dbReference type="ChEBI" id="CHEBI:29985"/>
        <dbReference type="ChEBI" id="CHEBI:58278"/>
        <dbReference type="ChEBI" id="CHEBI:58359"/>
        <dbReference type="ChEBI" id="CHEBI:58475"/>
        <dbReference type="ChEBI" id="CHEBI:58525"/>
        <dbReference type="EC" id="4.3.2.10"/>
    </reaction>
</comment>
<comment type="subunit">
    <text evidence="3">Heterodimer of HisH and HisF.</text>
</comment>
<evidence type="ECO:0000256" key="8">
    <source>
        <dbReference type="ARBA" id="ARBA00023239"/>
    </source>
</evidence>
<dbReference type="Gene3D" id="3.20.20.70">
    <property type="entry name" value="Aldolase class I"/>
    <property type="match status" value="1"/>
</dbReference>
<dbReference type="InterPro" id="IPR006062">
    <property type="entry name" value="His_biosynth"/>
</dbReference>
<evidence type="ECO:0000256" key="4">
    <source>
        <dbReference type="ARBA" id="ARBA00012809"/>
    </source>
</evidence>
<comment type="pathway">
    <text evidence="1">Amino-acid biosynthesis; L-histidine biosynthesis; L-histidine from 5-phospho-alpha-D-ribose 1-diphosphate: step 5/9.</text>
</comment>
<dbReference type="Proteomes" id="UP000602124">
    <property type="component" value="Unassembled WGS sequence"/>
</dbReference>
<protein>
    <recommendedName>
        <fullName evidence="5">Imidazole glycerol phosphate synthase subunit HisF</fullName>
        <ecNumber evidence="4">4.3.2.10</ecNumber>
    </recommendedName>
    <alternativeName>
        <fullName evidence="10">IGP synthase cyclase subunit</fullName>
    </alternativeName>
    <alternativeName>
        <fullName evidence="11">IGP synthase subunit HisF</fullName>
    </alternativeName>
    <alternativeName>
        <fullName evidence="12">ImGP synthase subunit HisF</fullName>
    </alternativeName>
</protein>
<evidence type="ECO:0000256" key="7">
    <source>
        <dbReference type="ARBA" id="ARBA00023102"/>
    </source>
</evidence>
<dbReference type="CDD" id="cd04731">
    <property type="entry name" value="HisF"/>
    <property type="match status" value="1"/>
</dbReference>
<keyword evidence="7 14" id="KW-0368">Histidine biosynthesis</keyword>
<dbReference type="Pfam" id="PF00977">
    <property type="entry name" value="His_biosynth"/>
    <property type="match status" value="1"/>
</dbReference>
<dbReference type="InterPro" id="IPR004651">
    <property type="entry name" value="HisF"/>
</dbReference>
<dbReference type="GO" id="GO:0000107">
    <property type="term" value="F:imidazoleglycerol-phosphate synthase activity"/>
    <property type="evidence" value="ECO:0007669"/>
    <property type="project" value="InterPro"/>
</dbReference>
<comment type="caution">
    <text evidence="15">The sequence shown here is derived from an EMBL/GenBank/DDBJ whole genome shotgun (WGS) entry which is preliminary data.</text>
</comment>
<evidence type="ECO:0000256" key="6">
    <source>
        <dbReference type="ARBA" id="ARBA00022605"/>
    </source>
</evidence>
<evidence type="ECO:0000256" key="12">
    <source>
        <dbReference type="ARBA" id="ARBA00032401"/>
    </source>
</evidence>
<dbReference type="InterPro" id="IPR013785">
    <property type="entry name" value="Aldolase_TIM"/>
</dbReference>
<evidence type="ECO:0000256" key="3">
    <source>
        <dbReference type="ARBA" id="ARBA00011152"/>
    </source>
</evidence>
<dbReference type="SUPFAM" id="SSF51366">
    <property type="entry name" value="Ribulose-phoshate binding barrel"/>
    <property type="match status" value="1"/>
</dbReference>
<dbReference type="PANTHER" id="PTHR21235:SF2">
    <property type="entry name" value="IMIDAZOLE GLYCEROL PHOSPHATE SYNTHASE HISHF"/>
    <property type="match status" value="1"/>
</dbReference>
<dbReference type="RefSeq" id="WP_198876269.1">
    <property type="nucleotide sequence ID" value="NZ_JAEKMH010000002.1"/>
</dbReference>
<evidence type="ECO:0000256" key="2">
    <source>
        <dbReference type="ARBA" id="ARBA00009667"/>
    </source>
</evidence>
<organism evidence="15 16">
    <name type="scientific">Devosia sediminis</name>
    <dbReference type="NCBI Taxonomy" id="2798801"/>
    <lineage>
        <taxon>Bacteria</taxon>
        <taxon>Pseudomonadati</taxon>
        <taxon>Pseudomonadota</taxon>
        <taxon>Alphaproteobacteria</taxon>
        <taxon>Hyphomicrobiales</taxon>
        <taxon>Devosiaceae</taxon>
        <taxon>Devosia</taxon>
    </lineage>
</organism>
<keyword evidence="8 15" id="KW-0456">Lyase</keyword>
<dbReference type="EC" id="4.3.2.10" evidence="4"/>
<evidence type="ECO:0000256" key="1">
    <source>
        <dbReference type="ARBA" id="ARBA00005091"/>
    </source>
</evidence>
<dbReference type="InterPro" id="IPR050064">
    <property type="entry name" value="IGPS_HisA/HisF"/>
</dbReference>
<dbReference type="AlphaFoldDB" id="A0A934IQP1"/>
<accession>A0A934IQP1</accession>